<name>A0AAV4TA56_9ARAC</name>
<evidence type="ECO:0000313" key="2">
    <source>
        <dbReference type="Proteomes" id="UP001054837"/>
    </source>
</evidence>
<organism evidence="1 2">
    <name type="scientific">Caerostris darwini</name>
    <dbReference type="NCBI Taxonomy" id="1538125"/>
    <lineage>
        <taxon>Eukaryota</taxon>
        <taxon>Metazoa</taxon>
        <taxon>Ecdysozoa</taxon>
        <taxon>Arthropoda</taxon>
        <taxon>Chelicerata</taxon>
        <taxon>Arachnida</taxon>
        <taxon>Araneae</taxon>
        <taxon>Araneomorphae</taxon>
        <taxon>Entelegynae</taxon>
        <taxon>Araneoidea</taxon>
        <taxon>Araneidae</taxon>
        <taxon>Caerostris</taxon>
    </lineage>
</organism>
<reference evidence="1 2" key="1">
    <citation type="submission" date="2021-06" db="EMBL/GenBank/DDBJ databases">
        <title>Caerostris darwini draft genome.</title>
        <authorList>
            <person name="Kono N."/>
            <person name="Arakawa K."/>
        </authorList>
    </citation>
    <scope>NUCLEOTIDE SEQUENCE [LARGE SCALE GENOMIC DNA]</scope>
</reference>
<accession>A0AAV4TA56</accession>
<keyword evidence="2" id="KW-1185">Reference proteome</keyword>
<dbReference type="AlphaFoldDB" id="A0AAV4TA56"/>
<dbReference type="Proteomes" id="UP001054837">
    <property type="component" value="Unassembled WGS sequence"/>
</dbReference>
<sequence>MFLTHLCHPAAKKLIFLSSLATDRLRERKAVEGGCTMLFSFRRTFKGHVSTLKQFGLSRNCHDELPEKSFPTPASIHFPSNMDRDFLPM</sequence>
<dbReference type="EMBL" id="BPLQ01009358">
    <property type="protein sequence ID" value="GIY43468.1"/>
    <property type="molecule type" value="Genomic_DNA"/>
</dbReference>
<protein>
    <submittedName>
        <fullName evidence="1">Uncharacterized protein</fullName>
    </submittedName>
</protein>
<comment type="caution">
    <text evidence="1">The sequence shown here is derived from an EMBL/GenBank/DDBJ whole genome shotgun (WGS) entry which is preliminary data.</text>
</comment>
<proteinExistence type="predicted"/>
<gene>
    <name evidence="1" type="ORF">CDAR_390851</name>
</gene>
<evidence type="ECO:0000313" key="1">
    <source>
        <dbReference type="EMBL" id="GIY43468.1"/>
    </source>
</evidence>